<evidence type="ECO:0000313" key="2">
    <source>
        <dbReference type="Proteomes" id="UP000297595"/>
    </source>
</evidence>
<evidence type="ECO:0000313" key="1">
    <source>
        <dbReference type="EMBL" id="TGJ72731.1"/>
    </source>
</evidence>
<comment type="caution">
    <text evidence="1">The sequence shown here is derived from an EMBL/GenBank/DDBJ whole genome shotgun (WGS) entry which is preliminary data.</text>
</comment>
<proteinExistence type="predicted"/>
<dbReference type="AlphaFoldDB" id="A0A7C8PN27"/>
<reference evidence="1 2" key="1">
    <citation type="submission" date="2019-03" db="EMBL/GenBank/DDBJ databases">
        <title>Nematode-trapping fungi genome.</title>
        <authorList>
            <person name="Vidal-Diez De Ulzurrun G."/>
        </authorList>
    </citation>
    <scope>NUCLEOTIDE SEQUENCE [LARGE SCALE GENOMIC DNA]</scope>
    <source>
        <strain evidence="1 2">TWF154</strain>
    </source>
</reference>
<dbReference type="OrthoDB" id="5271038at2759"/>
<dbReference type="EMBL" id="SOZJ01000002">
    <property type="protein sequence ID" value="TGJ72731.1"/>
    <property type="molecule type" value="Genomic_DNA"/>
</dbReference>
<organism evidence="1 2">
    <name type="scientific">Orbilia oligospora</name>
    <name type="common">Nematode-trapping fungus</name>
    <name type="synonym">Arthrobotrys oligospora</name>
    <dbReference type="NCBI Taxonomy" id="2813651"/>
    <lineage>
        <taxon>Eukaryota</taxon>
        <taxon>Fungi</taxon>
        <taxon>Dikarya</taxon>
        <taxon>Ascomycota</taxon>
        <taxon>Pezizomycotina</taxon>
        <taxon>Orbiliomycetes</taxon>
        <taxon>Orbiliales</taxon>
        <taxon>Orbiliaceae</taxon>
        <taxon>Orbilia</taxon>
    </lineage>
</organism>
<protein>
    <submittedName>
        <fullName evidence="1">Uncharacterized protein</fullName>
    </submittedName>
</protein>
<gene>
    <name evidence="1" type="ORF">EYR41_004604</name>
</gene>
<sequence length="216" mass="24283">MIINIYDLLKNKILKSQRAPAEVFLCYKIYLNMNRINPFISISISVFLLIIYPYPTQSQLSLSIRMHQCAIAFFEFDNMNRDAADPGETDGQLAIWKPDIDPFCEVSKGPEAKCCIGDLEKYFPGSDKIFGEGGKIGSIASDGCTCFVFPTSNNCTGDWSFLMQGTSYTVPEPVDYMRDANNLRKTSNISTAKSILCYWDKNQNMERLPPNPPPVA</sequence>
<dbReference type="Proteomes" id="UP000297595">
    <property type="component" value="Unassembled WGS sequence"/>
</dbReference>
<accession>A0A7C8PN27</accession>
<name>A0A7C8PN27_ORBOL</name>